<proteinExistence type="inferred from homology"/>
<dbReference type="GO" id="GO:0005886">
    <property type="term" value="C:plasma membrane"/>
    <property type="evidence" value="ECO:0007669"/>
    <property type="project" value="UniProtKB-SubCell"/>
</dbReference>
<evidence type="ECO:0000256" key="3">
    <source>
        <dbReference type="ARBA" id="ARBA00022448"/>
    </source>
</evidence>
<gene>
    <name evidence="11" type="ORF">HMPREF9623_00517</name>
</gene>
<comment type="caution">
    <text evidence="11">The sequence shown here is derived from an EMBL/GenBank/DDBJ whole genome shotgun (WGS) entry which is preliminary data.</text>
</comment>
<dbReference type="GO" id="GO:0065002">
    <property type="term" value="P:intracellular protein transmembrane transport"/>
    <property type="evidence" value="ECO:0007669"/>
    <property type="project" value="TreeGrafter"/>
</dbReference>
<evidence type="ECO:0000256" key="5">
    <source>
        <dbReference type="ARBA" id="ARBA00022692"/>
    </source>
</evidence>
<dbReference type="PRINTS" id="PR01651">
    <property type="entry name" value="SECGEXPORT"/>
</dbReference>
<dbReference type="AlphaFoldDB" id="A0AA37DGW7"/>
<keyword evidence="5 10" id="KW-0812">Transmembrane</keyword>
<evidence type="ECO:0000256" key="1">
    <source>
        <dbReference type="ARBA" id="ARBA00004651"/>
    </source>
</evidence>
<evidence type="ECO:0000313" key="11">
    <source>
        <dbReference type="EMBL" id="EHO17663.1"/>
    </source>
</evidence>
<keyword evidence="12" id="KW-1185">Reference proteome</keyword>
<dbReference type="PANTHER" id="PTHR34182:SF1">
    <property type="entry name" value="PROTEIN-EXPORT MEMBRANE PROTEIN SECG"/>
    <property type="match status" value="1"/>
</dbReference>
<evidence type="ECO:0000256" key="9">
    <source>
        <dbReference type="ARBA" id="ARBA00023136"/>
    </source>
</evidence>
<dbReference type="GeneID" id="86940294"/>
<protein>
    <recommendedName>
        <fullName evidence="10">Protein-export membrane protein SecG</fullName>
    </recommendedName>
</protein>
<evidence type="ECO:0000256" key="7">
    <source>
        <dbReference type="ARBA" id="ARBA00022989"/>
    </source>
</evidence>
<dbReference type="GO" id="GO:0009306">
    <property type="term" value="P:protein secretion"/>
    <property type="evidence" value="ECO:0007669"/>
    <property type="project" value="UniProtKB-UniRule"/>
</dbReference>
<sequence length="78" mass="8306">MIILNRILSIVFVIVCVFLSGVVLMQEGKDQGLGAIGGIADSYWGKIRGRSVEGTLEKLTAVAAVLFLALAFALNLIK</sequence>
<dbReference type="NCBIfam" id="TIGR00810">
    <property type="entry name" value="secG"/>
    <property type="match status" value="1"/>
</dbReference>
<comment type="subcellular location">
    <subcellularLocation>
        <location evidence="1 10">Cell membrane</location>
        <topology evidence="1 10">Multi-pass membrane protein</topology>
    </subcellularLocation>
</comment>
<dbReference type="PANTHER" id="PTHR34182">
    <property type="entry name" value="PROTEIN-EXPORT MEMBRANE PROTEIN SECG"/>
    <property type="match status" value="1"/>
</dbReference>
<organism evidence="11 12">
    <name type="scientific">Stomatobaculum longum</name>
    <dbReference type="NCBI Taxonomy" id="796942"/>
    <lineage>
        <taxon>Bacteria</taxon>
        <taxon>Bacillati</taxon>
        <taxon>Bacillota</taxon>
        <taxon>Clostridia</taxon>
        <taxon>Lachnospirales</taxon>
        <taxon>Lachnospiraceae</taxon>
        <taxon>Stomatobaculum</taxon>
    </lineage>
</organism>
<accession>A0AA37DGW7</accession>
<keyword evidence="9 10" id="KW-0472">Membrane</keyword>
<evidence type="ECO:0000256" key="4">
    <source>
        <dbReference type="ARBA" id="ARBA00022475"/>
    </source>
</evidence>
<evidence type="ECO:0000256" key="6">
    <source>
        <dbReference type="ARBA" id="ARBA00022927"/>
    </source>
</evidence>
<dbReference type="GO" id="GO:0043952">
    <property type="term" value="P:protein transport by the Sec complex"/>
    <property type="evidence" value="ECO:0007669"/>
    <property type="project" value="TreeGrafter"/>
</dbReference>
<evidence type="ECO:0000313" key="12">
    <source>
        <dbReference type="Proteomes" id="UP000018466"/>
    </source>
</evidence>
<feature type="transmembrane region" description="Helical" evidence="10">
    <location>
        <begin position="7"/>
        <end position="25"/>
    </location>
</feature>
<comment type="similarity">
    <text evidence="2 10">Belongs to the SecG family.</text>
</comment>
<keyword evidence="7 10" id="KW-1133">Transmembrane helix</keyword>
<keyword evidence="4 10" id="KW-1003">Cell membrane</keyword>
<name>A0AA37DGW7_9FIRM</name>
<dbReference type="GO" id="GO:0015450">
    <property type="term" value="F:protein-transporting ATPase activity"/>
    <property type="evidence" value="ECO:0007669"/>
    <property type="project" value="UniProtKB-UniRule"/>
</dbReference>
<dbReference type="InterPro" id="IPR004692">
    <property type="entry name" value="SecG"/>
</dbReference>
<keyword evidence="6 10" id="KW-0653">Protein transport</keyword>
<evidence type="ECO:0000256" key="8">
    <source>
        <dbReference type="ARBA" id="ARBA00023010"/>
    </source>
</evidence>
<dbReference type="Proteomes" id="UP000018466">
    <property type="component" value="Unassembled WGS sequence"/>
</dbReference>
<evidence type="ECO:0000256" key="2">
    <source>
        <dbReference type="ARBA" id="ARBA00008445"/>
    </source>
</evidence>
<dbReference type="RefSeq" id="WP_009532350.1">
    <property type="nucleotide sequence ID" value="NZ_CAJPPX010000011.1"/>
</dbReference>
<dbReference type="EMBL" id="AGEL01000004">
    <property type="protein sequence ID" value="EHO17663.1"/>
    <property type="molecule type" value="Genomic_DNA"/>
</dbReference>
<comment type="function">
    <text evidence="10">Involved in protein export. Participates in an early event of protein translocation.</text>
</comment>
<dbReference type="Pfam" id="PF03840">
    <property type="entry name" value="SecG"/>
    <property type="match status" value="1"/>
</dbReference>
<reference evidence="11 12" key="1">
    <citation type="submission" date="2011-10" db="EMBL/GenBank/DDBJ databases">
        <title>The Genome Sequence of Lachnospiraceae bacterium ACC2.</title>
        <authorList>
            <consortium name="The Broad Institute Genome Sequencing Platform"/>
            <person name="Earl A."/>
            <person name="Ward D."/>
            <person name="Feldgarden M."/>
            <person name="Gevers D."/>
            <person name="Sizova M."/>
            <person name="Hazen A."/>
            <person name="Epstein S."/>
            <person name="Young S.K."/>
            <person name="Zeng Q."/>
            <person name="Gargeya S."/>
            <person name="Fitzgerald M."/>
            <person name="Haas B."/>
            <person name="Abouelleil A."/>
            <person name="Alvarado L."/>
            <person name="Arachchi H.M."/>
            <person name="Berlin A."/>
            <person name="Brown A."/>
            <person name="Chapman S.B."/>
            <person name="Chen Z."/>
            <person name="Dunbar C."/>
            <person name="Freedman E."/>
            <person name="Gearin G."/>
            <person name="Goldberg J."/>
            <person name="Griggs A."/>
            <person name="Gujja S."/>
            <person name="Heiman D."/>
            <person name="Howarth C."/>
            <person name="Larson L."/>
            <person name="Lui A."/>
            <person name="MacDonald P.J.P."/>
            <person name="Montmayeur A."/>
            <person name="Murphy C."/>
            <person name="Neiman D."/>
            <person name="Pearson M."/>
            <person name="Priest M."/>
            <person name="Roberts A."/>
            <person name="Saif S."/>
            <person name="Shea T."/>
            <person name="Shenoy N."/>
            <person name="Sisk P."/>
            <person name="Stolte C."/>
            <person name="Sykes S."/>
            <person name="Wortman J."/>
            <person name="Nusbaum C."/>
            <person name="Birren B."/>
        </authorList>
    </citation>
    <scope>NUCLEOTIDE SEQUENCE [LARGE SCALE GENOMIC DNA]</scope>
    <source>
        <strain evidence="11 12">ACC2</strain>
    </source>
</reference>
<keyword evidence="8 10" id="KW-0811">Translocation</keyword>
<evidence type="ECO:0000256" key="10">
    <source>
        <dbReference type="RuleBase" id="RU365087"/>
    </source>
</evidence>
<keyword evidence="3 10" id="KW-0813">Transport</keyword>
<feature type="transmembrane region" description="Helical" evidence="10">
    <location>
        <begin position="59"/>
        <end position="77"/>
    </location>
</feature>